<evidence type="ECO:0000259" key="13">
    <source>
        <dbReference type="Pfam" id="PF18075"/>
    </source>
</evidence>
<evidence type="ECO:0000256" key="8">
    <source>
        <dbReference type="ARBA" id="ARBA00023136"/>
    </source>
</evidence>
<dbReference type="GO" id="GO:0051301">
    <property type="term" value="P:cell division"/>
    <property type="evidence" value="ECO:0007669"/>
    <property type="project" value="UniProtKB-KW"/>
</dbReference>
<evidence type="ECO:0000256" key="2">
    <source>
        <dbReference type="ARBA" id="ARBA00007379"/>
    </source>
</evidence>
<dbReference type="Gene3D" id="3.30.70.3040">
    <property type="match status" value="1"/>
</dbReference>
<evidence type="ECO:0000256" key="5">
    <source>
        <dbReference type="ARBA" id="ARBA00022618"/>
    </source>
</evidence>
<dbReference type="PATRIC" id="fig|883158.3.peg.1177"/>
<dbReference type="InterPro" id="IPR003838">
    <property type="entry name" value="ABC3_permease_C"/>
</dbReference>
<feature type="domain" description="FtsX extracellular" evidence="13">
    <location>
        <begin position="53"/>
        <end position="145"/>
    </location>
</feature>
<name>H1Q2N1_9BACT</name>
<evidence type="ECO:0000256" key="6">
    <source>
        <dbReference type="ARBA" id="ARBA00022692"/>
    </source>
</evidence>
<organism evidence="14 15">
    <name type="scientific">Prevotella micans F0438</name>
    <dbReference type="NCBI Taxonomy" id="883158"/>
    <lineage>
        <taxon>Bacteria</taxon>
        <taxon>Pseudomonadati</taxon>
        <taxon>Bacteroidota</taxon>
        <taxon>Bacteroidia</taxon>
        <taxon>Bacteroidales</taxon>
        <taxon>Prevotellaceae</taxon>
        <taxon>Prevotella</taxon>
    </lineage>
</organism>
<keyword evidence="9 10" id="KW-0131">Cell cycle</keyword>
<accession>H1Q2N1</accession>
<dbReference type="EMBL" id="AGWK01000034">
    <property type="protein sequence ID" value="EHO70314.1"/>
    <property type="molecule type" value="Genomic_DNA"/>
</dbReference>
<dbReference type="InterPro" id="IPR004513">
    <property type="entry name" value="FtsX"/>
</dbReference>
<evidence type="ECO:0000256" key="9">
    <source>
        <dbReference type="ARBA" id="ARBA00023306"/>
    </source>
</evidence>
<keyword evidence="5 10" id="KW-0132">Cell division</keyword>
<protein>
    <recommendedName>
        <fullName evidence="3 10">Cell division protein FtsX</fullName>
    </recommendedName>
</protein>
<dbReference type="PANTHER" id="PTHR47755">
    <property type="entry name" value="CELL DIVISION PROTEIN FTSX"/>
    <property type="match status" value="1"/>
</dbReference>
<dbReference type="AlphaFoldDB" id="H1Q2N1"/>
<reference evidence="14 15" key="1">
    <citation type="submission" date="2011-12" db="EMBL/GenBank/DDBJ databases">
        <title>The Genome Sequence of Prevotella micans F0438.</title>
        <authorList>
            <consortium name="The Broad Institute Genome Sequencing Platform"/>
            <person name="Earl A."/>
            <person name="Ward D."/>
            <person name="Feldgarden M."/>
            <person name="Gevers D."/>
            <person name="Izard J."/>
            <person name="Baranova O.V."/>
            <person name="Blanton J.M."/>
            <person name="Wade W.G."/>
            <person name="Dewhirst F.E."/>
            <person name="Young S.K."/>
            <person name="Zeng Q."/>
            <person name="Gargeya S."/>
            <person name="Fitzgerald M."/>
            <person name="Haas B."/>
            <person name="Abouelleil A."/>
            <person name="Alvarado L."/>
            <person name="Arachchi H.M."/>
            <person name="Berlin A."/>
            <person name="Chapman S.B."/>
            <person name="Gearin G."/>
            <person name="Goldberg J."/>
            <person name="Griggs A."/>
            <person name="Gujja S."/>
            <person name="Hansen M."/>
            <person name="Heiman D."/>
            <person name="Howarth C."/>
            <person name="Larimer J."/>
            <person name="Lui A."/>
            <person name="MacDonald P.J.P."/>
            <person name="McCowen C."/>
            <person name="Montmayeur A."/>
            <person name="Murphy C."/>
            <person name="Neiman D."/>
            <person name="Pearson M."/>
            <person name="Priest M."/>
            <person name="Roberts A."/>
            <person name="Saif S."/>
            <person name="Shea T."/>
            <person name="Sisk P."/>
            <person name="Stolte C."/>
            <person name="Sykes S."/>
            <person name="Wortman J."/>
            <person name="Nusbaum C."/>
            <person name="Birren B."/>
        </authorList>
    </citation>
    <scope>NUCLEOTIDE SEQUENCE [LARGE SCALE GENOMIC DNA]</scope>
    <source>
        <strain evidence="14 15">F0438</strain>
    </source>
</reference>
<evidence type="ECO:0000256" key="4">
    <source>
        <dbReference type="ARBA" id="ARBA00022475"/>
    </source>
</evidence>
<dbReference type="PIRSF" id="PIRSF003097">
    <property type="entry name" value="FtsX"/>
    <property type="match status" value="1"/>
</dbReference>
<dbReference type="RefSeq" id="WP_006952472.1">
    <property type="nucleotide sequence ID" value="NZ_JH594522.1"/>
</dbReference>
<comment type="caution">
    <text evidence="14">The sequence shown here is derived from an EMBL/GenBank/DDBJ whole genome shotgun (WGS) entry which is preliminary data.</text>
</comment>
<evidence type="ECO:0000313" key="15">
    <source>
        <dbReference type="Proteomes" id="UP000016023"/>
    </source>
</evidence>
<dbReference type="Proteomes" id="UP000016023">
    <property type="component" value="Unassembled WGS sequence"/>
</dbReference>
<keyword evidence="6 11" id="KW-0812">Transmembrane</keyword>
<feature type="transmembrane region" description="Helical" evidence="11">
    <location>
        <begin position="12"/>
        <end position="38"/>
    </location>
</feature>
<feature type="transmembrane region" description="Helical" evidence="11">
    <location>
        <begin position="217"/>
        <end position="240"/>
    </location>
</feature>
<evidence type="ECO:0000256" key="7">
    <source>
        <dbReference type="ARBA" id="ARBA00022989"/>
    </source>
</evidence>
<sequence length="292" mass="33089">MTRNRNKARNRHSLQLVTLCISTAMVLILIGMVVLTVFTSRNLSSYVKENLTLTMNLQPDVTDEEGVQLCEYVKRLQYINHLDFVSKEEAKNEVTKELGADPTEFVGENPCTAEIEIRLKANYANNDSIKRIALELKGLRGVSDVTYRQDLVESVNQTLRKIGFVLLVIAGLLTIISFSLINNTIRLSIYARRFSIHTMKLVGASWSFIRMPFLKQAVSEGFISAMIAIVSLGIGMYFLYDYDSEISVVLNWEVMFITALVMLAFGILITVFCAWLSVNRFLRMKAGDLYKI</sequence>
<proteinExistence type="inferred from homology"/>
<dbReference type="STRING" id="883158.HMPREF9140_01169"/>
<keyword evidence="15" id="KW-1185">Reference proteome</keyword>
<evidence type="ECO:0000256" key="10">
    <source>
        <dbReference type="PIRNR" id="PIRNR003097"/>
    </source>
</evidence>
<feature type="transmembrane region" description="Helical" evidence="11">
    <location>
        <begin position="162"/>
        <end position="185"/>
    </location>
</feature>
<evidence type="ECO:0000256" key="3">
    <source>
        <dbReference type="ARBA" id="ARBA00021907"/>
    </source>
</evidence>
<evidence type="ECO:0000256" key="11">
    <source>
        <dbReference type="SAM" id="Phobius"/>
    </source>
</evidence>
<dbReference type="HOGENOM" id="CLU_073546_3_0_10"/>
<evidence type="ECO:0000259" key="12">
    <source>
        <dbReference type="Pfam" id="PF02687"/>
    </source>
</evidence>
<keyword evidence="7 11" id="KW-1133">Transmembrane helix</keyword>
<keyword evidence="4 10" id="KW-1003">Cell membrane</keyword>
<keyword evidence="8 10" id="KW-0472">Membrane</keyword>
<dbReference type="GO" id="GO:0005886">
    <property type="term" value="C:plasma membrane"/>
    <property type="evidence" value="ECO:0007669"/>
    <property type="project" value="UniProtKB-SubCell"/>
</dbReference>
<evidence type="ECO:0000313" key="14">
    <source>
        <dbReference type="EMBL" id="EHO70314.1"/>
    </source>
</evidence>
<dbReference type="Pfam" id="PF18075">
    <property type="entry name" value="FtsX_ECD"/>
    <property type="match status" value="1"/>
</dbReference>
<comment type="subcellular location">
    <subcellularLocation>
        <location evidence="1">Cell membrane</location>
        <topology evidence="1">Multi-pass membrane protein</topology>
    </subcellularLocation>
</comment>
<dbReference type="Pfam" id="PF02687">
    <property type="entry name" value="FtsX"/>
    <property type="match status" value="1"/>
</dbReference>
<feature type="transmembrane region" description="Helical" evidence="11">
    <location>
        <begin position="252"/>
        <end position="276"/>
    </location>
</feature>
<feature type="domain" description="ABC3 transporter permease C-terminal" evidence="12">
    <location>
        <begin position="168"/>
        <end position="285"/>
    </location>
</feature>
<comment type="similarity">
    <text evidence="2 10">Belongs to the ABC-4 integral membrane protein family. FtsX subfamily.</text>
</comment>
<dbReference type="InterPro" id="IPR040690">
    <property type="entry name" value="FtsX_ECD"/>
</dbReference>
<dbReference type="eggNOG" id="COG2177">
    <property type="taxonomic scope" value="Bacteria"/>
</dbReference>
<gene>
    <name evidence="14" type="ORF">HMPREF9140_01169</name>
</gene>
<evidence type="ECO:0000256" key="1">
    <source>
        <dbReference type="ARBA" id="ARBA00004651"/>
    </source>
</evidence>
<dbReference type="PANTHER" id="PTHR47755:SF1">
    <property type="entry name" value="CELL DIVISION PROTEIN FTSX"/>
    <property type="match status" value="1"/>
</dbReference>